<dbReference type="InterPro" id="IPR000515">
    <property type="entry name" value="MetI-like"/>
</dbReference>
<evidence type="ECO:0000256" key="4">
    <source>
        <dbReference type="ARBA" id="ARBA00022692"/>
    </source>
</evidence>
<comment type="caution">
    <text evidence="9">The sequence shown here is derived from an EMBL/GenBank/DDBJ whole genome shotgun (WGS) entry which is preliminary data.</text>
</comment>
<feature type="transmembrane region" description="Helical" evidence="7">
    <location>
        <begin position="108"/>
        <end position="131"/>
    </location>
</feature>
<name>A0ABT2ULX7_9BACL</name>
<proteinExistence type="inferred from homology"/>
<keyword evidence="6 7" id="KW-0472">Membrane</keyword>
<feature type="domain" description="ABC transmembrane type-1" evidence="8">
    <location>
        <begin position="104"/>
        <end position="300"/>
    </location>
</feature>
<dbReference type="CDD" id="cd06261">
    <property type="entry name" value="TM_PBP2"/>
    <property type="match status" value="1"/>
</dbReference>
<evidence type="ECO:0000256" key="7">
    <source>
        <dbReference type="RuleBase" id="RU363032"/>
    </source>
</evidence>
<evidence type="ECO:0000256" key="1">
    <source>
        <dbReference type="ARBA" id="ARBA00004651"/>
    </source>
</evidence>
<evidence type="ECO:0000256" key="5">
    <source>
        <dbReference type="ARBA" id="ARBA00022989"/>
    </source>
</evidence>
<dbReference type="InterPro" id="IPR035906">
    <property type="entry name" value="MetI-like_sf"/>
</dbReference>
<dbReference type="PANTHER" id="PTHR43163">
    <property type="entry name" value="DIPEPTIDE TRANSPORT SYSTEM PERMEASE PROTEIN DPPB-RELATED"/>
    <property type="match status" value="1"/>
</dbReference>
<evidence type="ECO:0000313" key="9">
    <source>
        <dbReference type="EMBL" id="MCU6795647.1"/>
    </source>
</evidence>
<comment type="subcellular location">
    <subcellularLocation>
        <location evidence="1 7">Cell membrane</location>
        <topology evidence="1 7">Multi-pass membrane protein</topology>
    </subcellularLocation>
</comment>
<accession>A0ABT2ULX7</accession>
<keyword evidence="3" id="KW-1003">Cell membrane</keyword>
<feature type="transmembrane region" description="Helical" evidence="7">
    <location>
        <begin position="235"/>
        <end position="261"/>
    </location>
</feature>
<evidence type="ECO:0000256" key="2">
    <source>
        <dbReference type="ARBA" id="ARBA00022448"/>
    </source>
</evidence>
<dbReference type="PROSITE" id="PS50928">
    <property type="entry name" value="ABC_TM1"/>
    <property type="match status" value="1"/>
</dbReference>
<keyword evidence="10" id="KW-1185">Reference proteome</keyword>
<evidence type="ECO:0000259" key="8">
    <source>
        <dbReference type="PROSITE" id="PS50928"/>
    </source>
</evidence>
<gene>
    <name evidence="9" type="ORF">OB236_26385</name>
</gene>
<dbReference type="RefSeq" id="WP_262686592.1">
    <property type="nucleotide sequence ID" value="NZ_JAOQIO010000094.1"/>
</dbReference>
<evidence type="ECO:0000256" key="6">
    <source>
        <dbReference type="ARBA" id="ARBA00023136"/>
    </source>
</evidence>
<organism evidence="9 10">
    <name type="scientific">Paenibacillus baimaensis</name>
    <dbReference type="NCBI Taxonomy" id="2982185"/>
    <lineage>
        <taxon>Bacteria</taxon>
        <taxon>Bacillati</taxon>
        <taxon>Bacillota</taxon>
        <taxon>Bacilli</taxon>
        <taxon>Bacillales</taxon>
        <taxon>Paenibacillaceae</taxon>
        <taxon>Paenibacillus</taxon>
    </lineage>
</organism>
<dbReference type="InterPro" id="IPR045621">
    <property type="entry name" value="BPD_transp_1_N"/>
</dbReference>
<dbReference type="Proteomes" id="UP001652445">
    <property type="component" value="Unassembled WGS sequence"/>
</dbReference>
<feature type="transmembrane region" description="Helical" evidence="7">
    <location>
        <begin position="182"/>
        <end position="201"/>
    </location>
</feature>
<evidence type="ECO:0000256" key="3">
    <source>
        <dbReference type="ARBA" id="ARBA00022475"/>
    </source>
</evidence>
<evidence type="ECO:0000313" key="10">
    <source>
        <dbReference type="Proteomes" id="UP001652445"/>
    </source>
</evidence>
<dbReference type="Pfam" id="PF19300">
    <property type="entry name" value="BPD_transp_1_N"/>
    <property type="match status" value="1"/>
</dbReference>
<dbReference type="SUPFAM" id="SSF161098">
    <property type="entry name" value="MetI-like"/>
    <property type="match status" value="1"/>
</dbReference>
<keyword evidence="5 7" id="KW-1133">Transmembrane helix</keyword>
<feature type="transmembrane region" description="Helical" evidence="7">
    <location>
        <begin position="281"/>
        <end position="307"/>
    </location>
</feature>
<keyword evidence="2 7" id="KW-0813">Transport</keyword>
<dbReference type="Pfam" id="PF00528">
    <property type="entry name" value="BPD_transp_1"/>
    <property type="match status" value="1"/>
</dbReference>
<feature type="transmembrane region" description="Helical" evidence="7">
    <location>
        <begin position="143"/>
        <end position="170"/>
    </location>
</feature>
<dbReference type="EMBL" id="JAOQIO010000094">
    <property type="protein sequence ID" value="MCU6795647.1"/>
    <property type="molecule type" value="Genomic_DNA"/>
</dbReference>
<keyword evidence="4 7" id="KW-0812">Transmembrane</keyword>
<reference evidence="9 10" key="1">
    <citation type="submission" date="2022-09" db="EMBL/GenBank/DDBJ databases">
        <authorList>
            <person name="Han X.L."/>
            <person name="Wang Q."/>
            <person name="Lu T."/>
        </authorList>
    </citation>
    <scope>NUCLEOTIDE SEQUENCE [LARGE SCALE GENOMIC DNA]</scope>
    <source>
        <strain evidence="9 10">WQ 127069</strain>
    </source>
</reference>
<feature type="transmembrane region" description="Helical" evidence="7">
    <location>
        <begin position="12"/>
        <end position="30"/>
    </location>
</feature>
<dbReference type="Gene3D" id="1.10.3720.10">
    <property type="entry name" value="MetI-like"/>
    <property type="match status" value="1"/>
</dbReference>
<dbReference type="PANTHER" id="PTHR43163:SF6">
    <property type="entry name" value="DIPEPTIDE TRANSPORT SYSTEM PERMEASE PROTEIN DPPB-RELATED"/>
    <property type="match status" value="1"/>
</dbReference>
<comment type="similarity">
    <text evidence="7">Belongs to the binding-protein-dependent transport system permease family.</text>
</comment>
<sequence length="323" mass="35352">MCILFLRKMLEAFITLFCATLIIFALIRLAPGDPVEIFLGHPTEAAMNHSQAYDEKVSQLRAQLGLDQSMLVQYTAWVGRLLQWDLGTSIHTGRQVSAEIADRLPATAILSVSALFIQVVLGLFLGTISALKAGKPYDNVIRLACVALASTPAFVIGLFLLSLFAVTMGVYEINSEASLTRLWLPAITLGLIGAPQLIRIVRANMLSEFGQIYVLSALSRGLDHQHVVKHALRNALLPVITMIALSFTALISGAVVIESIFSWPGLGKYALDSILLKDYPVIQGYAFVMVTLVVLIHLFVDVVYALVDPRIHYKGKEGVEEYA</sequence>
<protein>
    <submittedName>
        <fullName evidence="9">ABC transporter permease</fullName>
    </submittedName>
</protein>